<evidence type="ECO:0000256" key="4">
    <source>
        <dbReference type="ARBA" id="ARBA00023239"/>
    </source>
</evidence>
<dbReference type="EMBL" id="QUMQ01000001">
    <property type="protein sequence ID" value="REF99808.1"/>
    <property type="molecule type" value="Genomic_DNA"/>
</dbReference>
<dbReference type="PANTHER" id="PTHR30246">
    <property type="entry name" value="2-KETO-3-DEOXY-6-PHOSPHOGLUCONATE ALDOLASE"/>
    <property type="match status" value="1"/>
</dbReference>
<gene>
    <name evidence="6" type="ORF">DFJ67_5852</name>
</gene>
<dbReference type="SUPFAM" id="SSF51569">
    <property type="entry name" value="Aldolase"/>
    <property type="match status" value="1"/>
</dbReference>
<accession>A0A3D9ZQZ5</accession>
<dbReference type="Pfam" id="PF01081">
    <property type="entry name" value="Aldolase"/>
    <property type="match status" value="1"/>
</dbReference>
<name>A0A3D9ZQZ5_9ACTN</name>
<keyword evidence="4" id="KW-0456">Lyase</keyword>
<evidence type="ECO:0000256" key="2">
    <source>
        <dbReference type="ARBA" id="ARBA00006906"/>
    </source>
</evidence>
<dbReference type="PANTHER" id="PTHR30246:SF1">
    <property type="entry name" value="2-DEHYDRO-3-DEOXY-6-PHOSPHOGALACTONATE ALDOLASE-RELATED"/>
    <property type="match status" value="1"/>
</dbReference>
<evidence type="ECO:0000313" key="6">
    <source>
        <dbReference type="EMBL" id="REF99808.1"/>
    </source>
</evidence>
<comment type="pathway">
    <text evidence="1">Carbohydrate acid metabolism.</text>
</comment>
<comment type="caution">
    <text evidence="6">The sequence shown here is derived from an EMBL/GenBank/DDBJ whole genome shotgun (WGS) entry which is preliminary data.</text>
</comment>
<evidence type="ECO:0000256" key="3">
    <source>
        <dbReference type="ARBA" id="ARBA00011233"/>
    </source>
</evidence>
<dbReference type="Gene3D" id="3.20.20.70">
    <property type="entry name" value="Aldolase class I"/>
    <property type="match status" value="1"/>
</dbReference>
<comment type="similarity">
    <text evidence="2">Belongs to the KHG/KDPG aldolase family.</text>
</comment>
<comment type="subunit">
    <text evidence="3">Homotrimer.</text>
</comment>
<keyword evidence="7" id="KW-1185">Reference proteome</keyword>
<evidence type="ECO:0000256" key="1">
    <source>
        <dbReference type="ARBA" id="ARBA00004761"/>
    </source>
</evidence>
<evidence type="ECO:0000313" key="7">
    <source>
        <dbReference type="Proteomes" id="UP000256913"/>
    </source>
</evidence>
<keyword evidence="5" id="KW-0119">Carbohydrate metabolism</keyword>
<dbReference type="GO" id="GO:0016829">
    <property type="term" value="F:lyase activity"/>
    <property type="evidence" value="ECO:0007669"/>
    <property type="project" value="UniProtKB-KW"/>
</dbReference>
<dbReference type="CDD" id="cd00452">
    <property type="entry name" value="KDPG_aldolase"/>
    <property type="match status" value="1"/>
</dbReference>
<evidence type="ECO:0000256" key="5">
    <source>
        <dbReference type="ARBA" id="ARBA00023277"/>
    </source>
</evidence>
<protein>
    <submittedName>
        <fullName evidence="6">2-keto-3-deoxy-phosphogluconate aldolase</fullName>
    </submittedName>
</protein>
<organism evidence="6 7">
    <name type="scientific">Asanoa ferruginea</name>
    <dbReference type="NCBI Taxonomy" id="53367"/>
    <lineage>
        <taxon>Bacteria</taxon>
        <taxon>Bacillati</taxon>
        <taxon>Actinomycetota</taxon>
        <taxon>Actinomycetes</taxon>
        <taxon>Micromonosporales</taxon>
        <taxon>Micromonosporaceae</taxon>
        <taxon>Asanoa</taxon>
    </lineage>
</organism>
<dbReference type="InterPro" id="IPR013785">
    <property type="entry name" value="Aldolase_TIM"/>
</dbReference>
<dbReference type="InterPro" id="IPR000887">
    <property type="entry name" value="Aldlse_KDPG_KHG"/>
</dbReference>
<sequence>MRVTLPSRLGETKGEMTDFATLLHGKPLLAILRNVPIERAVSLAEAVWDSGLGAVEVPIQNPQAVECLRAVAAAAAARGAVVGAGTVVTVEQVAVAADAGAVFTVAPGLDLDVVAASAAAGLPHLPGVATPSEVHHAVKAGCTWLKAFPAGSLGAGWLREVRGPFPDVRFVATGGISAHNARDFLDAGAKALGVGGAVTREGGLAELLTVLSAA</sequence>
<proteinExistence type="inferred from homology"/>
<reference evidence="6 7" key="1">
    <citation type="submission" date="2018-08" db="EMBL/GenBank/DDBJ databases">
        <title>Sequencing the genomes of 1000 actinobacteria strains.</title>
        <authorList>
            <person name="Klenk H.-P."/>
        </authorList>
    </citation>
    <scope>NUCLEOTIDE SEQUENCE [LARGE SCALE GENOMIC DNA]</scope>
    <source>
        <strain evidence="6 7">DSM 44099</strain>
    </source>
</reference>
<dbReference type="Proteomes" id="UP000256913">
    <property type="component" value="Unassembled WGS sequence"/>
</dbReference>
<dbReference type="AlphaFoldDB" id="A0A3D9ZQZ5"/>